<evidence type="ECO:0000256" key="1">
    <source>
        <dbReference type="ARBA" id="ARBA00004496"/>
    </source>
</evidence>
<dbReference type="InterPro" id="IPR013762">
    <property type="entry name" value="Integrase-like_cat_sf"/>
</dbReference>
<accession>A0A7V2F6R0</accession>
<dbReference type="PANTHER" id="PTHR30349">
    <property type="entry name" value="PHAGE INTEGRASE-RELATED"/>
    <property type="match status" value="1"/>
</dbReference>
<keyword evidence="8" id="KW-0131">Cell cycle</keyword>
<evidence type="ECO:0000259" key="10">
    <source>
        <dbReference type="PROSITE" id="PS51898"/>
    </source>
</evidence>
<gene>
    <name evidence="12" type="ORF">ENO59_06610</name>
</gene>
<evidence type="ECO:0000256" key="9">
    <source>
        <dbReference type="PROSITE-ProRule" id="PRU01248"/>
    </source>
</evidence>
<dbReference type="PROSITE" id="PS51898">
    <property type="entry name" value="TYR_RECOMBINASE"/>
    <property type="match status" value="1"/>
</dbReference>
<sequence length="317" mass="35752">MTRSLEPLPAPLPQTPSGNVNLLALYLERFDRPHTRRAYRNDLVDFFGTPQITLELAARTTFVEVNRYLQALEAQGHKPATLHRRLAALRGFFDWLVALGALSHNPAHRQLVRRLRPIHTTSRSVLYLTTDEAARLLEAASLDPQTGLRDYALILTLIFCTLRRSEAAAMDVEHLRRLGAYWVLELPQTKGGAHQFVKVPDAVIDAIETMKSHYGITQGPLWRSLSRRNYGQRLTPHSIYRIVAQAALQAGLPRIGAHTLRHTGCTLALEAGASLEQVQAHARHRHIATTLRYIHQRDRLASSAADFIRIELPTHRP</sequence>
<comment type="caution">
    <text evidence="12">The sequence shown here is derived from an EMBL/GenBank/DDBJ whole genome shotgun (WGS) entry which is preliminary data.</text>
</comment>
<dbReference type="GO" id="GO:0015074">
    <property type="term" value="P:DNA integration"/>
    <property type="evidence" value="ECO:0007669"/>
    <property type="project" value="UniProtKB-KW"/>
</dbReference>
<evidence type="ECO:0000256" key="5">
    <source>
        <dbReference type="ARBA" id="ARBA00022908"/>
    </source>
</evidence>
<keyword evidence="4" id="KW-0159">Chromosome partition</keyword>
<organism evidence="12">
    <name type="scientific">Rhodothermus marinus</name>
    <name type="common">Rhodothermus obamensis</name>
    <dbReference type="NCBI Taxonomy" id="29549"/>
    <lineage>
        <taxon>Bacteria</taxon>
        <taxon>Pseudomonadati</taxon>
        <taxon>Rhodothermota</taxon>
        <taxon>Rhodothermia</taxon>
        <taxon>Rhodothermales</taxon>
        <taxon>Rhodothermaceae</taxon>
        <taxon>Rhodothermus</taxon>
    </lineage>
</organism>
<dbReference type="Gene3D" id="1.10.443.10">
    <property type="entry name" value="Intergrase catalytic core"/>
    <property type="match status" value="1"/>
</dbReference>
<dbReference type="InterPro" id="IPR044068">
    <property type="entry name" value="CB"/>
</dbReference>
<dbReference type="PROSITE" id="PS51900">
    <property type="entry name" value="CB"/>
    <property type="match status" value="1"/>
</dbReference>
<dbReference type="GO" id="GO:0007059">
    <property type="term" value="P:chromosome segregation"/>
    <property type="evidence" value="ECO:0007669"/>
    <property type="project" value="UniProtKB-KW"/>
</dbReference>
<dbReference type="InterPro" id="IPR004107">
    <property type="entry name" value="Integrase_SAM-like_N"/>
</dbReference>
<dbReference type="Gene3D" id="1.10.150.130">
    <property type="match status" value="1"/>
</dbReference>
<name>A0A7V2F6R0_RHOMR</name>
<evidence type="ECO:0000256" key="8">
    <source>
        <dbReference type="ARBA" id="ARBA00023306"/>
    </source>
</evidence>
<keyword evidence="5" id="KW-0229">DNA integration</keyword>
<keyword evidence="3" id="KW-0132">Cell division</keyword>
<reference evidence="12" key="1">
    <citation type="journal article" date="2020" name="mSystems">
        <title>Genome- and Community-Level Interaction Insights into Carbon Utilization and Element Cycling Functions of Hydrothermarchaeota in Hydrothermal Sediment.</title>
        <authorList>
            <person name="Zhou Z."/>
            <person name="Liu Y."/>
            <person name="Xu W."/>
            <person name="Pan J."/>
            <person name="Luo Z.H."/>
            <person name="Li M."/>
        </authorList>
    </citation>
    <scope>NUCLEOTIDE SEQUENCE [LARGE SCALE GENOMIC DNA]</scope>
    <source>
        <strain evidence="12">SpSt-143</strain>
    </source>
</reference>
<dbReference type="GO" id="GO:0003677">
    <property type="term" value="F:DNA binding"/>
    <property type="evidence" value="ECO:0007669"/>
    <property type="project" value="UniProtKB-UniRule"/>
</dbReference>
<dbReference type="EMBL" id="DSGB01000005">
    <property type="protein sequence ID" value="HER96173.1"/>
    <property type="molecule type" value="Genomic_DNA"/>
</dbReference>
<evidence type="ECO:0000256" key="6">
    <source>
        <dbReference type="ARBA" id="ARBA00023125"/>
    </source>
</evidence>
<dbReference type="GO" id="GO:0051301">
    <property type="term" value="P:cell division"/>
    <property type="evidence" value="ECO:0007669"/>
    <property type="project" value="UniProtKB-KW"/>
</dbReference>
<feature type="domain" description="Core-binding (CB)" evidence="11">
    <location>
        <begin position="21"/>
        <end position="97"/>
    </location>
</feature>
<dbReference type="InterPro" id="IPR002104">
    <property type="entry name" value="Integrase_catalytic"/>
</dbReference>
<dbReference type="SUPFAM" id="SSF47823">
    <property type="entry name" value="lambda integrase-like, N-terminal domain"/>
    <property type="match status" value="1"/>
</dbReference>
<dbReference type="GO" id="GO:0005737">
    <property type="term" value="C:cytoplasm"/>
    <property type="evidence" value="ECO:0007669"/>
    <property type="project" value="UniProtKB-SubCell"/>
</dbReference>
<dbReference type="SUPFAM" id="SSF56349">
    <property type="entry name" value="DNA breaking-rejoining enzymes"/>
    <property type="match status" value="1"/>
</dbReference>
<keyword evidence="6 9" id="KW-0238">DNA-binding</keyword>
<dbReference type="InterPro" id="IPR050090">
    <property type="entry name" value="Tyrosine_recombinase_XerCD"/>
</dbReference>
<dbReference type="AlphaFoldDB" id="A0A7V2F6R0"/>
<comment type="subcellular location">
    <subcellularLocation>
        <location evidence="1">Cytoplasm</location>
    </subcellularLocation>
</comment>
<evidence type="ECO:0000256" key="2">
    <source>
        <dbReference type="ARBA" id="ARBA00022490"/>
    </source>
</evidence>
<protein>
    <submittedName>
        <fullName evidence="12">Integrase</fullName>
    </submittedName>
</protein>
<evidence type="ECO:0000256" key="7">
    <source>
        <dbReference type="ARBA" id="ARBA00023172"/>
    </source>
</evidence>
<dbReference type="Pfam" id="PF00589">
    <property type="entry name" value="Phage_integrase"/>
    <property type="match status" value="1"/>
</dbReference>
<feature type="domain" description="Tyr recombinase" evidence="10">
    <location>
        <begin position="123"/>
        <end position="306"/>
    </location>
</feature>
<dbReference type="GO" id="GO:0006310">
    <property type="term" value="P:DNA recombination"/>
    <property type="evidence" value="ECO:0007669"/>
    <property type="project" value="UniProtKB-KW"/>
</dbReference>
<keyword evidence="7" id="KW-0233">DNA recombination</keyword>
<evidence type="ECO:0000313" key="12">
    <source>
        <dbReference type="EMBL" id="HER96173.1"/>
    </source>
</evidence>
<dbReference type="Pfam" id="PF02899">
    <property type="entry name" value="Phage_int_SAM_1"/>
    <property type="match status" value="1"/>
</dbReference>
<proteinExistence type="predicted"/>
<evidence type="ECO:0000256" key="4">
    <source>
        <dbReference type="ARBA" id="ARBA00022829"/>
    </source>
</evidence>
<dbReference type="PANTHER" id="PTHR30349:SF77">
    <property type="entry name" value="TYROSINE RECOMBINASE XERC"/>
    <property type="match status" value="1"/>
</dbReference>
<dbReference type="InterPro" id="IPR011010">
    <property type="entry name" value="DNA_brk_join_enz"/>
</dbReference>
<evidence type="ECO:0000259" key="11">
    <source>
        <dbReference type="PROSITE" id="PS51900"/>
    </source>
</evidence>
<dbReference type="InterPro" id="IPR010998">
    <property type="entry name" value="Integrase_recombinase_N"/>
</dbReference>
<keyword evidence="2" id="KW-0963">Cytoplasm</keyword>
<evidence type="ECO:0000256" key="3">
    <source>
        <dbReference type="ARBA" id="ARBA00022618"/>
    </source>
</evidence>